<sequence>MLLPPIHAQSDCEHAVELLPERPLRECHSIPHSLPPSFHQADPPAPPTKDEDVSSRSRSKSVRFALDVRTIQYFNPTEKPSCVHRLHDADGPARLARPISVTPAPSLMEDYHFLLFHRV</sequence>
<name>A0ABR4HL04_9EURO</name>
<reference evidence="2 3" key="1">
    <citation type="submission" date="2024-07" db="EMBL/GenBank/DDBJ databases">
        <title>Section-level genome sequencing and comparative genomics of Aspergillus sections Usti and Cavernicolus.</title>
        <authorList>
            <consortium name="Lawrence Berkeley National Laboratory"/>
            <person name="Nybo J.L."/>
            <person name="Vesth T.C."/>
            <person name="Theobald S."/>
            <person name="Frisvad J.C."/>
            <person name="Larsen T.O."/>
            <person name="Kjaerboelling I."/>
            <person name="Rothschild-Mancinelli K."/>
            <person name="Lyhne E.K."/>
            <person name="Kogle M.E."/>
            <person name="Barry K."/>
            <person name="Clum A."/>
            <person name="Na H."/>
            <person name="Ledsgaard L."/>
            <person name="Lin J."/>
            <person name="Lipzen A."/>
            <person name="Kuo A."/>
            <person name="Riley R."/>
            <person name="Mondo S."/>
            <person name="LaButti K."/>
            <person name="Haridas S."/>
            <person name="Pangalinan J."/>
            <person name="Salamov A.A."/>
            <person name="Simmons B.A."/>
            <person name="Magnuson J.K."/>
            <person name="Chen J."/>
            <person name="Drula E."/>
            <person name="Henrissat B."/>
            <person name="Wiebenga A."/>
            <person name="Lubbers R.J."/>
            <person name="Gomes A.C."/>
            <person name="Makela M.R."/>
            <person name="Stajich J."/>
            <person name="Grigoriev I.V."/>
            <person name="Mortensen U.H."/>
            <person name="De vries R.P."/>
            <person name="Baker S.E."/>
            <person name="Andersen M.R."/>
        </authorList>
    </citation>
    <scope>NUCLEOTIDE SEQUENCE [LARGE SCALE GENOMIC DNA]</scope>
    <source>
        <strain evidence="2 3">CBS 600.67</strain>
    </source>
</reference>
<comment type="caution">
    <text evidence="2">The sequence shown here is derived from an EMBL/GenBank/DDBJ whole genome shotgun (WGS) entry which is preliminary data.</text>
</comment>
<proteinExistence type="predicted"/>
<feature type="region of interest" description="Disordered" evidence="1">
    <location>
        <begin position="27"/>
        <end position="59"/>
    </location>
</feature>
<evidence type="ECO:0000256" key="1">
    <source>
        <dbReference type="SAM" id="MobiDB-lite"/>
    </source>
</evidence>
<protein>
    <submittedName>
        <fullName evidence="2">Uncharacterized protein</fullName>
    </submittedName>
</protein>
<accession>A0ABR4HL04</accession>
<dbReference type="EMBL" id="JBFXLS010000107">
    <property type="protein sequence ID" value="KAL2815864.1"/>
    <property type="molecule type" value="Genomic_DNA"/>
</dbReference>
<keyword evidence="3" id="KW-1185">Reference proteome</keyword>
<evidence type="ECO:0000313" key="3">
    <source>
        <dbReference type="Proteomes" id="UP001610335"/>
    </source>
</evidence>
<gene>
    <name evidence="2" type="ORF">BDW59DRAFT_166599</name>
</gene>
<evidence type="ECO:0000313" key="2">
    <source>
        <dbReference type="EMBL" id="KAL2815864.1"/>
    </source>
</evidence>
<organism evidence="2 3">
    <name type="scientific">Aspergillus cavernicola</name>
    <dbReference type="NCBI Taxonomy" id="176166"/>
    <lineage>
        <taxon>Eukaryota</taxon>
        <taxon>Fungi</taxon>
        <taxon>Dikarya</taxon>
        <taxon>Ascomycota</taxon>
        <taxon>Pezizomycotina</taxon>
        <taxon>Eurotiomycetes</taxon>
        <taxon>Eurotiomycetidae</taxon>
        <taxon>Eurotiales</taxon>
        <taxon>Aspergillaceae</taxon>
        <taxon>Aspergillus</taxon>
        <taxon>Aspergillus subgen. Nidulantes</taxon>
    </lineage>
</organism>
<dbReference type="Proteomes" id="UP001610335">
    <property type="component" value="Unassembled WGS sequence"/>
</dbReference>